<reference evidence="2 3" key="1">
    <citation type="submission" date="2020-08" db="EMBL/GenBank/DDBJ databases">
        <title>Genomic Encyclopedia of Type Strains, Phase IV (KMG-IV): sequencing the most valuable type-strain genomes for metagenomic binning, comparative biology and taxonomic classification.</title>
        <authorList>
            <person name="Goeker M."/>
        </authorList>
    </citation>
    <scope>NUCLEOTIDE SEQUENCE [LARGE SCALE GENOMIC DNA]</scope>
    <source>
        <strain evidence="2 3">DSM 19163</strain>
    </source>
</reference>
<gene>
    <name evidence="2" type="ORF">HNQ45_000538</name>
</gene>
<feature type="transmembrane region" description="Helical" evidence="1">
    <location>
        <begin position="12"/>
        <end position="35"/>
    </location>
</feature>
<dbReference type="RefSeq" id="WP_183673168.1">
    <property type="nucleotide sequence ID" value="NZ_CBCRYX010000002.1"/>
</dbReference>
<keyword evidence="1" id="KW-0472">Membrane</keyword>
<proteinExistence type="predicted"/>
<name>A0A9Q2HEN7_9STAP</name>
<evidence type="ECO:0000313" key="2">
    <source>
        <dbReference type="EMBL" id="MBB5175663.1"/>
    </source>
</evidence>
<accession>A0A9Q2HEN7</accession>
<evidence type="ECO:0000256" key="1">
    <source>
        <dbReference type="SAM" id="Phobius"/>
    </source>
</evidence>
<organism evidence="2 3">
    <name type="scientific">Nosocomiicoccus ampullae</name>
    <dbReference type="NCBI Taxonomy" id="489910"/>
    <lineage>
        <taxon>Bacteria</taxon>
        <taxon>Bacillati</taxon>
        <taxon>Bacillota</taxon>
        <taxon>Bacilli</taxon>
        <taxon>Bacillales</taxon>
        <taxon>Staphylococcaceae</taxon>
        <taxon>Nosocomiicoccus</taxon>
    </lineage>
</organism>
<dbReference type="EMBL" id="JACHHF010000003">
    <property type="protein sequence ID" value="MBB5175663.1"/>
    <property type="molecule type" value="Genomic_DNA"/>
</dbReference>
<dbReference type="AlphaFoldDB" id="A0A9Q2HEN7"/>
<comment type="caution">
    <text evidence="2">The sequence shown here is derived from an EMBL/GenBank/DDBJ whole genome shotgun (WGS) entry which is preliminary data.</text>
</comment>
<sequence>MFKYDKDTKPYYIKNFIFYIFTFVVVAAIYYFAFLPPLLDATSGEFFSEFGLRQFVGSLFFLILILIPFGLIYGAFYHFKGFTSKDVRAHQK</sequence>
<keyword evidence="3" id="KW-1185">Reference proteome</keyword>
<evidence type="ECO:0000313" key="3">
    <source>
        <dbReference type="Proteomes" id="UP000579136"/>
    </source>
</evidence>
<protein>
    <submittedName>
        <fullName evidence="2">Uncharacterized protein</fullName>
    </submittedName>
</protein>
<keyword evidence="1" id="KW-1133">Transmembrane helix</keyword>
<dbReference type="Proteomes" id="UP000579136">
    <property type="component" value="Unassembled WGS sequence"/>
</dbReference>
<feature type="transmembrane region" description="Helical" evidence="1">
    <location>
        <begin position="55"/>
        <end position="76"/>
    </location>
</feature>
<keyword evidence="1" id="KW-0812">Transmembrane</keyword>